<protein>
    <recommendedName>
        <fullName evidence="1">Flavodoxin-like domain-containing protein</fullName>
    </recommendedName>
</protein>
<dbReference type="InterPro" id="IPR008254">
    <property type="entry name" value="Flavodoxin/NO_synth"/>
</dbReference>
<evidence type="ECO:0000313" key="2">
    <source>
        <dbReference type="EMBL" id="OCT76210.1"/>
    </source>
</evidence>
<dbReference type="EMBL" id="CM004476">
    <property type="protein sequence ID" value="OCT76210.1"/>
    <property type="molecule type" value="Genomic_DNA"/>
</dbReference>
<feature type="domain" description="Flavodoxin-like" evidence="1">
    <location>
        <begin position="19"/>
        <end position="70"/>
    </location>
</feature>
<name>A0A974CMK1_XENLA</name>
<reference evidence="3" key="1">
    <citation type="journal article" date="2016" name="Nature">
        <title>Genome evolution in the allotetraploid frog Xenopus laevis.</title>
        <authorList>
            <person name="Session A.M."/>
            <person name="Uno Y."/>
            <person name="Kwon T."/>
            <person name="Chapman J.A."/>
            <person name="Toyoda A."/>
            <person name="Takahashi S."/>
            <person name="Fukui A."/>
            <person name="Hikosaka A."/>
            <person name="Suzuki A."/>
            <person name="Kondo M."/>
            <person name="van Heeringen S.J."/>
            <person name="Quigley I."/>
            <person name="Heinz S."/>
            <person name="Ogino H."/>
            <person name="Ochi H."/>
            <person name="Hellsten U."/>
            <person name="Lyons J.B."/>
            <person name="Simakov O."/>
            <person name="Putnam N."/>
            <person name="Stites J."/>
            <person name="Kuroki Y."/>
            <person name="Tanaka T."/>
            <person name="Michiue T."/>
            <person name="Watanabe M."/>
            <person name="Bogdanovic O."/>
            <person name="Lister R."/>
            <person name="Georgiou G."/>
            <person name="Paranjpe S.S."/>
            <person name="van Kruijsbergen I."/>
            <person name="Shu S."/>
            <person name="Carlson J."/>
            <person name="Kinoshita T."/>
            <person name="Ohta Y."/>
            <person name="Mawaribuchi S."/>
            <person name="Jenkins J."/>
            <person name="Grimwood J."/>
            <person name="Schmutz J."/>
            <person name="Mitros T."/>
            <person name="Mozaffari S.V."/>
            <person name="Suzuki Y."/>
            <person name="Haramoto Y."/>
            <person name="Yamamoto T.S."/>
            <person name="Takagi C."/>
            <person name="Heald R."/>
            <person name="Miller K."/>
            <person name="Haudenschild C."/>
            <person name="Kitzman J."/>
            <person name="Nakayama T."/>
            <person name="Izutsu Y."/>
            <person name="Robert J."/>
            <person name="Fortriede J."/>
            <person name="Burns K."/>
            <person name="Lotay V."/>
            <person name="Karimi K."/>
            <person name="Yasuoka Y."/>
            <person name="Dichmann D.S."/>
            <person name="Flajnik M.F."/>
            <person name="Houston D.W."/>
            <person name="Shendure J."/>
            <person name="DuPasquier L."/>
            <person name="Vize P.D."/>
            <person name="Zorn A.M."/>
            <person name="Ito M."/>
            <person name="Marcotte E.M."/>
            <person name="Wallingford J.B."/>
            <person name="Ito Y."/>
            <person name="Asashima M."/>
            <person name="Ueno N."/>
            <person name="Matsuda Y."/>
            <person name="Veenstra G.J."/>
            <person name="Fujiyama A."/>
            <person name="Harland R.M."/>
            <person name="Taira M."/>
            <person name="Rokhsar D.S."/>
        </authorList>
    </citation>
    <scope>NUCLEOTIDE SEQUENCE [LARGE SCALE GENOMIC DNA]</scope>
    <source>
        <strain evidence="3">J</strain>
    </source>
</reference>
<dbReference type="InterPro" id="IPR029039">
    <property type="entry name" value="Flavoprotein-like_sf"/>
</dbReference>
<organism evidence="2 3">
    <name type="scientific">Xenopus laevis</name>
    <name type="common">African clawed frog</name>
    <dbReference type="NCBI Taxonomy" id="8355"/>
    <lineage>
        <taxon>Eukaryota</taxon>
        <taxon>Metazoa</taxon>
        <taxon>Chordata</taxon>
        <taxon>Craniata</taxon>
        <taxon>Vertebrata</taxon>
        <taxon>Euteleostomi</taxon>
        <taxon>Amphibia</taxon>
        <taxon>Batrachia</taxon>
        <taxon>Anura</taxon>
        <taxon>Pipoidea</taxon>
        <taxon>Pipidae</taxon>
        <taxon>Xenopodinae</taxon>
        <taxon>Xenopus</taxon>
        <taxon>Xenopus</taxon>
    </lineage>
</organism>
<evidence type="ECO:0000313" key="3">
    <source>
        <dbReference type="Proteomes" id="UP000694892"/>
    </source>
</evidence>
<dbReference type="Gene3D" id="3.40.50.360">
    <property type="match status" value="1"/>
</dbReference>
<dbReference type="AlphaFoldDB" id="A0A974CMK1"/>
<dbReference type="SUPFAM" id="SSF52218">
    <property type="entry name" value="Flavoproteins"/>
    <property type="match status" value="1"/>
</dbReference>
<dbReference type="Proteomes" id="UP000694892">
    <property type="component" value="Chromosome 6L"/>
</dbReference>
<dbReference type="GO" id="GO:0010181">
    <property type="term" value="F:FMN binding"/>
    <property type="evidence" value="ECO:0007669"/>
    <property type="project" value="InterPro"/>
</dbReference>
<evidence type="ECO:0000259" key="1">
    <source>
        <dbReference type="Pfam" id="PF00258"/>
    </source>
</evidence>
<sequence length="71" mass="7749">SSPSRHMHISVKAKAGTMFNLETEKDPVVVVISTTGTGDPPDDAIKFIKKIQCKELPGDYFANLKYAILGK</sequence>
<accession>A0A974CMK1</accession>
<proteinExistence type="predicted"/>
<feature type="non-terminal residue" evidence="2">
    <location>
        <position position="1"/>
    </location>
</feature>
<gene>
    <name evidence="2" type="ORF">XELAEV_18031406mg</name>
</gene>
<dbReference type="Pfam" id="PF00258">
    <property type="entry name" value="Flavodoxin_1"/>
    <property type="match status" value="1"/>
</dbReference>